<dbReference type="RefSeq" id="WP_139148608.1">
    <property type="nucleotide sequence ID" value="NZ_CP043420.1"/>
</dbReference>
<dbReference type="EMBL" id="CP043420">
    <property type="protein sequence ID" value="QEL10444.1"/>
    <property type="molecule type" value="Genomic_DNA"/>
</dbReference>
<accession>A0A5C0ZX61</accession>
<name>A0A5C0ZX61_9GAMM</name>
<evidence type="ECO:0000256" key="1">
    <source>
        <dbReference type="SAM" id="MobiDB-lite"/>
    </source>
</evidence>
<dbReference type="KEGG" id="kuy:FY550_04365"/>
<organism evidence="2 3">
    <name type="scientific">Kushneria phosphatilytica</name>
    <dbReference type="NCBI Taxonomy" id="657387"/>
    <lineage>
        <taxon>Bacteria</taxon>
        <taxon>Pseudomonadati</taxon>
        <taxon>Pseudomonadota</taxon>
        <taxon>Gammaproteobacteria</taxon>
        <taxon>Oceanospirillales</taxon>
        <taxon>Halomonadaceae</taxon>
        <taxon>Kushneria</taxon>
    </lineage>
</organism>
<dbReference type="Proteomes" id="UP000322553">
    <property type="component" value="Chromosome"/>
</dbReference>
<proteinExistence type="predicted"/>
<dbReference type="AlphaFoldDB" id="A0A5C0ZX61"/>
<protein>
    <submittedName>
        <fullName evidence="2">Uncharacterized protein</fullName>
    </submittedName>
</protein>
<gene>
    <name evidence="2" type="ORF">FY550_04365</name>
</gene>
<evidence type="ECO:0000313" key="3">
    <source>
        <dbReference type="Proteomes" id="UP000322553"/>
    </source>
</evidence>
<feature type="region of interest" description="Disordered" evidence="1">
    <location>
        <begin position="27"/>
        <end position="48"/>
    </location>
</feature>
<keyword evidence="3" id="KW-1185">Reference proteome</keyword>
<feature type="compositionally biased region" description="Basic and acidic residues" evidence="1">
    <location>
        <begin position="35"/>
        <end position="48"/>
    </location>
</feature>
<evidence type="ECO:0000313" key="2">
    <source>
        <dbReference type="EMBL" id="QEL10444.1"/>
    </source>
</evidence>
<reference evidence="2 3" key="1">
    <citation type="submission" date="2019-08" db="EMBL/GenBank/DDBJ databases">
        <title>Complete genome sequence of Kushneria sp. YCWA18, a halophilic phosphate-solubilizing bacterium isolated from Daqiao saltern in China.</title>
        <authorList>
            <person name="Du G.-X."/>
            <person name="Qu L.-Y."/>
        </authorList>
    </citation>
    <scope>NUCLEOTIDE SEQUENCE [LARGE SCALE GENOMIC DNA]</scope>
    <source>
        <strain evidence="2 3">YCWA18</strain>
    </source>
</reference>
<sequence length="79" mass="9029">MALSLTYTYSESRAINLKNITKQGLIKGSSSSERAQLDKGHVDSHEQAEKRCRLATPIHQENLKKPENQLIKRVARKRQ</sequence>